<dbReference type="AlphaFoldDB" id="A0A5J5HI59"/>
<dbReference type="PROSITE" id="PS51898">
    <property type="entry name" value="TYR_RECOMBINASE"/>
    <property type="match status" value="1"/>
</dbReference>
<organism evidence="12 13">
    <name type="scientific">Niallia endozanthoxylica</name>
    <dbReference type="NCBI Taxonomy" id="2036016"/>
    <lineage>
        <taxon>Bacteria</taxon>
        <taxon>Bacillati</taxon>
        <taxon>Bacillota</taxon>
        <taxon>Bacilli</taxon>
        <taxon>Bacillales</taxon>
        <taxon>Bacillaceae</taxon>
        <taxon>Niallia</taxon>
    </lineage>
</organism>
<gene>
    <name evidence="12" type="primary">xerS</name>
    <name evidence="12" type="ORF">F4V44_18580</name>
</gene>
<dbReference type="InterPro" id="IPR050090">
    <property type="entry name" value="Tyrosine_recombinase_XerCD"/>
</dbReference>
<dbReference type="GO" id="GO:0007059">
    <property type="term" value="P:chromosome segregation"/>
    <property type="evidence" value="ECO:0007669"/>
    <property type="project" value="UniProtKB-KW"/>
</dbReference>
<evidence type="ECO:0000256" key="6">
    <source>
        <dbReference type="ARBA" id="ARBA00023125"/>
    </source>
</evidence>
<evidence type="ECO:0000256" key="7">
    <source>
        <dbReference type="ARBA" id="ARBA00023172"/>
    </source>
</evidence>
<dbReference type="SUPFAM" id="SSF56349">
    <property type="entry name" value="DNA breaking-rejoining enzymes"/>
    <property type="match status" value="1"/>
</dbReference>
<dbReference type="CDD" id="cd00397">
    <property type="entry name" value="DNA_BRE_C"/>
    <property type="match status" value="1"/>
</dbReference>
<dbReference type="InterPro" id="IPR044068">
    <property type="entry name" value="CB"/>
</dbReference>
<protein>
    <submittedName>
        <fullName evidence="12">Tyrosine recombinase XerS</fullName>
    </submittedName>
</protein>
<keyword evidence="3" id="KW-0132">Cell division</keyword>
<dbReference type="GO" id="GO:0005737">
    <property type="term" value="C:cytoplasm"/>
    <property type="evidence" value="ECO:0007669"/>
    <property type="project" value="UniProtKB-SubCell"/>
</dbReference>
<keyword evidence="5" id="KW-0229">DNA integration</keyword>
<keyword evidence="6 9" id="KW-0238">DNA-binding</keyword>
<dbReference type="RefSeq" id="WP_150441518.1">
    <property type="nucleotide sequence ID" value="NZ_VYKL01000029.1"/>
</dbReference>
<dbReference type="GO" id="GO:0003677">
    <property type="term" value="F:DNA binding"/>
    <property type="evidence" value="ECO:0007669"/>
    <property type="project" value="UniProtKB-UniRule"/>
</dbReference>
<dbReference type="OrthoDB" id="283809at2"/>
<dbReference type="Proteomes" id="UP000326671">
    <property type="component" value="Unassembled WGS sequence"/>
</dbReference>
<accession>A0A5J5HI59</accession>
<evidence type="ECO:0000313" key="12">
    <source>
        <dbReference type="EMBL" id="KAA9020499.1"/>
    </source>
</evidence>
<dbReference type="GO" id="GO:0051301">
    <property type="term" value="P:cell division"/>
    <property type="evidence" value="ECO:0007669"/>
    <property type="project" value="UniProtKB-KW"/>
</dbReference>
<sequence>MAITKQHEYYEKRLEKLVKEMPFYVVKYVDDKWDIRSPLTLFNYVRDFKEFFMWLIAEGIVESKSIKDIPIEALAGLSLDDANNYFKYLARKKYKVSEKDDETKQIDLKTVNRHKSSLRSLYKYLTVESEVQTGKPYFERNVMAKIPIKKVKETFNERAKNITDKIFIGDMDLEFLDYLQREYEASLSPSQKKYFKRDKERDFAIVSLFLGTGIRVNELTNLRIKDIDFSSKEISVVRKGGKKDTVSITPSSLEDLNKYLAVRKEKYKAGDGENEFVFVKTYKGLCQPLTNRAVENIVYKYSKSFDKRMSPHKLRHTYATNLAEQTNGDIPLIMNQLGHTQSDISLLYINTSREKQRRAAELLDQRRKKKRNE</sequence>
<dbReference type="Pfam" id="PF00589">
    <property type="entry name" value="Phage_integrase"/>
    <property type="match status" value="1"/>
</dbReference>
<dbReference type="InterPro" id="IPR010998">
    <property type="entry name" value="Integrase_recombinase_N"/>
</dbReference>
<keyword evidence="2" id="KW-0963">Cytoplasm</keyword>
<feature type="domain" description="Core-binding (CB)" evidence="11">
    <location>
        <begin position="19"/>
        <end position="126"/>
    </location>
</feature>
<dbReference type="PANTHER" id="PTHR30349:SF77">
    <property type="entry name" value="TYROSINE RECOMBINASE XERC"/>
    <property type="match status" value="1"/>
</dbReference>
<dbReference type="InterPro" id="IPR002104">
    <property type="entry name" value="Integrase_catalytic"/>
</dbReference>
<evidence type="ECO:0000256" key="8">
    <source>
        <dbReference type="ARBA" id="ARBA00023306"/>
    </source>
</evidence>
<evidence type="ECO:0000259" key="10">
    <source>
        <dbReference type="PROSITE" id="PS51898"/>
    </source>
</evidence>
<dbReference type="Gene3D" id="1.10.150.130">
    <property type="match status" value="1"/>
</dbReference>
<evidence type="ECO:0000256" key="1">
    <source>
        <dbReference type="ARBA" id="ARBA00004496"/>
    </source>
</evidence>
<evidence type="ECO:0000256" key="9">
    <source>
        <dbReference type="PROSITE-ProRule" id="PRU01248"/>
    </source>
</evidence>
<name>A0A5J5HI59_9BACI</name>
<dbReference type="EMBL" id="VYKL01000029">
    <property type="protein sequence ID" value="KAA9020499.1"/>
    <property type="molecule type" value="Genomic_DNA"/>
</dbReference>
<evidence type="ECO:0000256" key="3">
    <source>
        <dbReference type="ARBA" id="ARBA00022618"/>
    </source>
</evidence>
<keyword evidence="8" id="KW-0131">Cell cycle</keyword>
<keyword evidence="4" id="KW-0159">Chromosome partition</keyword>
<evidence type="ECO:0000256" key="4">
    <source>
        <dbReference type="ARBA" id="ARBA00022829"/>
    </source>
</evidence>
<dbReference type="InterPro" id="IPR013762">
    <property type="entry name" value="Integrase-like_cat_sf"/>
</dbReference>
<keyword evidence="7" id="KW-0233">DNA recombination</keyword>
<dbReference type="InterPro" id="IPR011010">
    <property type="entry name" value="DNA_brk_join_enz"/>
</dbReference>
<evidence type="ECO:0000313" key="13">
    <source>
        <dbReference type="Proteomes" id="UP000326671"/>
    </source>
</evidence>
<evidence type="ECO:0000256" key="5">
    <source>
        <dbReference type="ARBA" id="ARBA00022908"/>
    </source>
</evidence>
<dbReference type="PROSITE" id="PS51900">
    <property type="entry name" value="CB"/>
    <property type="match status" value="1"/>
</dbReference>
<dbReference type="Gene3D" id="1.10.443.10">
    <property type="entry name" value="Intergrase catalytic core"/>
    <property type="match status" value="1"/>
</dbReference>
<dbReference type="GO" id="GO:0015074">
    <property type="term" value="P:DNA integration"/>
    <property type="evidence" value="ECO:0007669"/>
    <property type="project" value="UniProtKB-KW"/>
</dbReference>
<evidence type="ECO:0000256" key="2">
    <source>
        <dbReference type="ARBA" id="ARBA00022490"/>
    </source>
</evidence>
<keyword evidence="13" id="KW-1185">Reference proteome</keyword>
<feature type="domain" description="Tyr recombinase" evidence="10">
    <location>
        <begin position="174"/>
        <end position="361"/>
    </location>
</feature>
<dbReference type="PANTHER" id="PTHR30349">
    <property type="entry name" value="PHAGE INTEGRASE-RELATED"/>
    <property type="match status" value="1"/>
</dbReference>
<comment type="subcellular location">
    <subcellularLocation>
        <location evidence="1">Cytoplasm</location>
    </subcellularLocation>
</comment>
<comment type="caution">
    <text evidence="12">The sequence shown here is derived from an EMBL/GenBank/DDBJ whole genome shotgun (WGS) entry which is preliminary data.</text>
</comment>
<reference evidence="12 13" key="1">
    <citation type="submission" date="2019-09" db="EMBL/GenBank/DDBJ databases">
        <title>Whole genome sequences of isolates from the Mars Exploration Rovers.</title>
        <authorList>
            <person name="Seuylemezian A."/>
            <person name="Vaishampayan P."/>
        </authorList>
    </citation>
    <scope>NUCLEOTIDE SEQUENCE [LARGE SCALE GENOMIC DNA]</scope>
    <source>
        <strain evidence="12 13">MER_TA_151</strain>
    </source>
</reference>
<dbReference type="NCBIfam" id="NF003462">
    <property type="entry name" value="PRK05084.1"/>
    <property type="match status" value="1"/>
</dbReference>
<dbReference type="GO" id="GO:0006310">
    <property type="term" value="P:DNA recombination"/>
    <property type="evidence" value="ECO:0007669"/>
    <property type="project" value="UniProtKB-KW"/>
</dbReference>
<proteinExistence type="predicted"/>
<evidence type="ECO:0000259" key="11">
    <source>
        <dbReference type="PROSITE" id="PS51900"/>
    </source>
</evidence>